<comment type="caution">
    <text evidence="9">The sequence shown here is derived from an EMBL/GenBank/DDBJ whole genome shotgun (WGS) entry which is preliminary data.</text>
</comment>
<proteinExistence type="inferred from homology"/>
<feature type="transmembrane region" description="Helical" evidence="8">
    <location>
        <begin position="131"/>
        <end position="154"/>
    </location>
</feature>
<dbReference type="VEuPathDB" id="GiardiaDB:GL50581_15"/>
<dbReference type="VEuPathDB" id="GiardiaDB:GL50803_0014369"/>
<dbReference type="AlphaFoldDB" id="V6T9S8"/>
<name>V6T9S8_GIAIN</name>
<dbReference type="VEuPathDB" id="GiardiaDB:DHA2_153451"/>
<feature type="transmembrane region" description="Helical" evidence="8">
    <location>
        <begin position="67"/>
        <end position="85"/>
    </location>
</feature>
<evidence type="ECO:0000256" key="1">
    <source>
        <dbReference type="ARBA" id="ARBA00004141"/>
    </source>
</evidence>
<comment type="similarity">
    <text evidence="2">Belongs to the auxin efflux carrier (TC 2.A.69.1) family.</text>
</comment>
<dbReference type="GO" id="GO:0016020">
    <property type="term" value="C:membrane"/>
    <property type="evidence" value="ECO:0007669"/>
    <property type="project" value="UniProtKB-SubCell"/>
</dbReference>
<evidence type="ECO:0000256" key="2">
    <source>
        <dbReference type="ARBA" id="ARBA00009177"/>
    </source>
</evidence>
<reference evidence="10" key="1">
    <citation type="submission" date="2012-02" db="EMBL/GenBank/DDBJ databases">
        <title>Genome sequencing of Giardia lamblia Genotypes A2 and B isolates (DH and GS) and comparative analysis with the genomes of Genotypes A1 and E (WB and Pig).</title>
        <authorList>
            <person name="Adam R."/>
            <person name="Dahlstrom E."/>
            <person name="Martens C."/>
            <person name="Bruno D."/>
            <person name="Barbian K."/>
            <person name="Porcella S.F."/>
            <person name="Nash T."/>
        </authorList>
    </citation>
    <scope>NUCLEOTIDE SEQUENCE</scope>
    <source>
        <strain evidence="10">DH</strain>
    </source>
</reference>
<reference evidence="9 10" key="2">
    <citation type="journal article" date="2013" name="Genome Biol. Evol.">
        <title>Genome sequencing of Giardia lamblia genotypes A2 and B isolates (DH and GS) and comparative analysis with the genomes of genotypes A1 and E (WB and Pig).</title>
        <authorList>
            <person name="Adam R.D."/>
            <person name="Dahlstrom E.W."/>
            <person name="Martens C.A."/>
            <person name="Bruno D.P."/>
            <person name="Barbian K.D."/>
            <person name="Ricklefs S.M."/>
            <person name="Hernandez M.M."/>
            <person name="Narla N.P."/>
            <person name="Patel R.B."/>
            <person name="Porcella S.F."/>
            <person name="Nash T.E."/>
        </authorList>
    </citation>
    <scope>NUCLEOTIDE SEQUENCE [LARGE SCALE GENOMIC DNA]</scope>
    <source>
        <strain evidence="9 10">DH</strain>
    </source>
</reference>
<dbReference type="PANTHER" id="PTHR31752">
    <property type="entry name" value="AUXIN EFFLUX CARRIER COMPONENT 1B-RELATED"/>
    <property type="match status" value="1"/>
</dbReference>
<feature type="transmembrane region" description="Helical" evidence="8">
    <location>
        <begin position="97"/>
        <end position="119"/>
    </location>
</feature>
<feature type="transmembrane region" description="Helical" evidence="8">
    <location>
        <begin position="377"/>
        <end position="399"/>
    </location>
</feature>
<dbReference type="Proteomes" id="UP000018320">
    <property type="component" value="Unassembled WGS sequence"/>
</dbReference>
<keyword evidence="3" id="KW-0813">Transport</keyword>
<keyword evidence="4 8" id="KW-0812">Transmembrane</keyword>
<dbReference type="PANTHER" id="PTHR31752:SF18">
    <property type="entry name" value="AUXIN EFFLUX CARRIER COMPONENT 1"/>
    <property type="match status" value="1"/>
</dbReference>
<feature type="transmembrane region" description="Helical" evidence="8">
    <location>
        <begin position="33"/>
        <end position="55"/>
    </location>
</feature>
<keyword evidence="5 8" id="KW-1133">Transmembrane helix</keyword>
<evidence type="ECO:0000313" key="10">
    <source>
        <dbReference type="Proteomes" id="UP000018320"/>
    </source>
</evidence>
<evidence type="ECO:0000256" key="3">
    <source>
        <dbReference type="ARBA" id="ARBA00022448"/>
    </source>
</evidence>
<evidence type="ECO:0000256" key="5">
    <source>
        <dbReference type="ARBA" id="ARBA00022989"/>
    </source>
</evidence>
<evidence type="ECO:0000256" key="6">
    <source>
        <dbReference type="ARBA" id="ARBA00023136"/>
    </source>
</evidence>
<dbReference type="Pfam" id="PF03547">
    <property type="entry name" value="Mem_trans"/>
    <property type="match status" value="1"/>
</dbReference>
<dbReference type="InterPro" id="IPR051107">
    <property type="entry name" value="Auxin_Efflux_Carrier"/>
</dbReference>
<feature type="region of interest" description="Disordered" evidence="7">
    <location>
        <begin position="193"/>
        <end position="219"/>
    </location>
</feature>
<dbReference type="InterPro" id="IPR004776">
    <property type="entry name" value="Mem_transp_PIN-like"/>
</dbReference>
<dbReference type="VEuPathDB" id="GiardiaDB:QR46_2536"/>
<evidence type="ECO:0000256" key="7">
    <source>
        <dbReference type="SAM" id="MobiDB-lite"/>
    </source>
</evidence>
<feature type="transmembrane region" description="Helical" evidence="8">
    <location>
        <begin position="405"/>
        <end position="425"/>
    </location>
</feature>
<comment type="subcellular location">
    <subcellularLocation>
        <location evidence="1">Membrane</location>
        <topology evidence="1">Multi-pass membrane protein</topology>
    </subcellularLocation>
</comment>
<organism evidence="9 10">
    <name type="scientific">Giardia intestinalis</name>
    <name type="common">Giardia lamblia</name>
    <dbReference type="NCBI Taxonomy" id="5741"/>
    <lineage>
        <taxon>Eukaryota</taxon>
        <taxon>Metamonada</taxon>
        <taxon>Diplomonadida</taxon>
        <taxon>Hexamitidae</taxon>
        <taxon>Giardiinae</taxon>
        <taxon>Giardia</taxon>
    </lineage>
</organism>
<feature type="transmembrane region" description="Helical" evidence="8">
    <location>
        <begin position="437"/>
        <end position="456"/>
    </location>
</feature>
<dbReference type="EMBL" id="AHGT01000074">
    <property type="protein sequence ID" value="ESU35626.1"/>
    <property type="molecule type" value="Genomic_DNA"/>
</dbReference>
<evidence type="ECO:0000256" key="8">
    <source>
        <dbReference type="SAM" id="Phobius"/>
    </source>
</evidence>
<feature type="transmembrane region" description="Helical" evidence="8">
    <location>
        <begin position="288"/>
        <end position="310"/>
    </location>
</feature>
<keyword evidence="6 8" id="KW-0472">Membrane</keyword>
<gene>
    <name evidence="9" type="ORF">DHA2_153451</name>
</gene>
<accession>V6T9S8</accession>
<sequence length="460" mass="51894">MFNKKNKCCPCLPPDQKYNFSPVLSIMLSFGELMSGALSGILPVVLLVAAGALIPPTKLFKASEFRYFSALVFKFTFPISLIYTLGARVTIVYEDLLIIAAYFATILIMFFLCMFLALFLDKHENFIASTVHMWCGSTLSNCVAMGVPIIAGLFGSKYERYCFIHMYPWGGCLVFYYFMYELWTTIQQQKKLRQPTQDASPHGRGQSCSRGRGSDDSDGSYIPQARSSMQCQSDMCLDNVQIDTTIPPTSGEFPLSANHEASRTKAKVKAPKLNINYRKVICISMRNTFKVPIILCLLITLVYLIAGSYAPQIKTLPTPIRLFFVNLSNTTTPVANIMMGMYGYHKVEECIEKYRMSKAQGCLKEYNRYMWIETLRFCIMTLLRQFIFPLIMMGIMFGMKLDKELIAINTILAATPTGVFCFVMCDTYRYNGLSTGAAAIIQCLTMFLAVPALYYICMAI</sequence>
<feature type="transmembrane region" description="Helical" evidence="8">
    <location>
        <begin position="322"/>
        <end position="344"/>
    </location>
</feature>
<evidence type="ECO:0000256" key="4">
    <source>
        <dbReference type="ARBA" id="ARBA00022692"/>
    </source>
</evidence>
<feature type="transmembrane region" description="Helical" evidence="8">
    <location>
        <begin position="166"/>
        <end position="183"/>
    </location>
</feature>
<evidence type="ECO:0000313" key="9">
    <source>
        <dbReference type="EMBL" id="ESU35626.1"/>
    </source>
</evidence>
<protein>
    <submittedName>
        <fullName evidence="9">Putative membrane spanning protein</fullName>
    </submittedName>
</protein>
<dbReference type="GO" id="GO:0055085">
    <property type="term" value="P:transmembrane transport"/>
    <property type="evidence" value="ECO:0007669"/>
    <property type="project" value="InterPro"/>
</dbReference>